<dbReference type="AlphaFoldDB" id="R7UG58"/>
<evidence type="ECO:0000256" key="3">
    <source>
        <dbReference type="ARBA" id="ARBA00022729"/>
    </source>
</evidence>
<dbReference type="PROSITE" id="PS50092">
    <property type="entry name" value="TSP1"/>
    <property type="match status" value="10"/>
</dbReference>
<sequence length="652" mass="70755">MKDCSYTPCPVDGGWNTWTTWTSCSRTCGEGIQTRSRTCDYPAPANGGSDCGPDDSEEIPCIEPPCPEDGSWLTWSAWSSCDLTCGGGTQMRTRECSGIKNGGKPCDGVSEESVGCNEHHCPTDAFWEEWQAWGECSSECGGGIQERTRVCVEALYGGDPCDGIGIEQNPCNTHPCPISGLWSPWIEWSTCSMSCGVGTHKRIRLCDNPAPQHGGDLCDDLMQDEQQRDCMLNSCPIDGGLSQWSPWSQCTSTCGGGLQSRTRACDNPAPQYNGADCDGALDEQAECNEQECPKDGAWSEWGSWQPCSVTCGVGKQSRTRTCTAPAPKFDGRKCGPDELDIQDEDQNCEMPGCPVDGTWSLWGEWGSCSVTCDHGTRHRSRTCSNPAPAYGGMECVGDDTDGPEACIDKECPIDGKWGKWGAWSDCSATCGDAEQNRRRECNDPPPQHGGEDCPDKETESIEKQTCAKPVCAIDGYWSQWKPWSEWSGTCGEVTRQRTRECDNPAPQGAGLYCAGGEGGKETTDTLKLAGCPIDGNWGTWTSWSTCTLTCDGGKQSRSRRCDDPAPQDGGQECYGFADESVECNTEPCPSALFGIFSHVTISPPAKQSTAYTLCTNQFPLIASEANFSWHQFLIRIFMTLHSTPSHAPYSFS</sequence>
<evidence type="ECO:0008006" key="10">
    <source>
        <dbReference type="Google" id="ProtNLM"/>
    </source>
</evidence>
<dbReference type="SMART" id="SM00209">
    <property type="entry name" value="TSP1"/>
    <property type="match status" value="10"/>
</dbReference>
<organism evidence="7">
    <name type="scientific">Capitella teleta</name>
    <name type="common">Polychaete worm</name>
    <dbReference type="NCBI Taxonomy" id="283909"/>
    <lineage>
        <taxon>Eukaryota</taxon>
        <taxon>Metazoa</taxon>
        <taxon>Spiralia</taxon>
        <taxon>Lophotrochozoa</taxon>
        <taxon>Annelida</taxon>
        <taxon>Polychaeta</taxon>
        <taxon>Sedentaria</taxon>
        <taxon>Scolecida</taxon>
        <taxon>Capitellidae</taxon>
        <taxon>Capitella</taxon>
    </lineage>
</organism>
<reference evidence="9" key="1">
    <citation type="submission" date="2012-12" db="EMBL/GenBank/DDBJ databases">
        <authorList>
            <person name="Hellsten U."/>
            <person name="Grimwood J."/>
            <person name="Chapman J.A."/>
            <person name="Shapiro H."/>
            <person name="Aerts A."/>
            <person name="Otillar R.P."/>
            <person name="Terry A.Y."/>
            <person name="Boore J.L."/>
            <person name="Simakov O."/>
            <person name="Marletaz F."/>
            <person name="Cho S.-J."/>
            <person name="Edsinger-Gonzales E."/>
            <person name="Havlak P."/>
            <person name="Kuo D.-H."/>
            <person name="Larsson T."/>
            <person name="Lv J."/>
            <person name="Arendt D."/>
            <person name="Savage R."/>
            <person name="Osoegawa K."/>
            <person name="de Jong P."/>
            <person name="Lindberg D.R."/>
            <person name="Seaver E.C."/>
            <person name="Weisblat D.A."/>
            <person name="Putnam N.H."/>
            <person name="Grigoriev I.V."/>
            <person name="Rokhsar D.S."/>
        </authorList>
    </citation>
    <scope>NUCLEOTIDE SEQUENCE</scope>
    <source>
        <strain evidence="9">I ESC-2004</strain>
    </source>
</reference>
<dbReference type="EnsemblMetazoa" id="CapteT180911">
    <property type="protein sequence ID" value="CapteP180911"/>
    <property type="gene ID" value="CapteG180911"/>
</dbReference>
<proteinExistence type="predicted"/>
<evidence type="ECO:0000256" key="6">
    <source>
        <dbReference type="SAM" id="MobiDB-lite"/>
    </source>
</evidence>
<dbReference type="Gene3D" id="2.20.100.10">
    <property type="entry name" value="Thrombospondin type-1 (TSP1) repeat"/>
    <property type="match status" value="10"/>
</dbReference>
<evidence type="ECO:0000313" key="8">
    <source>
        <dbReference type="EnsemblMetazoa" id="CapteP180911"/>
    </source>
</evidence>
<dbReference type="FunFam" id="2.20.100.10:FF:000001">
    <property type="entry name" value="semaphorin-5A isoform X1"/>
    <property type="match status" value="5"/>
</dbReference>
<dbReference type="FunFam" id="2.20.100.10:FF:000002">
    <property type="entry name" value="Unc-5 netrin receptor C"/>
    <property type="match status" value="2"/>
</dbReference>
<keyword evidence="4" id="KW-0677">Repeat</keyword>
<evidence type="ECO:0000256" key="2">
    <source>
        <dbReference type="ARBA" id="ARBA00022525"/>
    </source>
</evidence>
<keyword evidence="2" id="KW-0964">Secreted</keyword>
<evidence type="ECO:0000313" key="7">
    <source>
        <dbReference type="EMBL" id="ELU05195.1"/>
    </source>
</evidence>
<dbReference type="OMA" id="VPCDQGP"/>
<dbReference type="PROSITE" id="PS51257">
    <property type="entry name" value="PROKAR_LIPOPROTEIN"/>
    <property type="match status" value="1"/>
</dbReference>
<keyword evidence="9" id="KW-1185">Reference proteome</keyword>
<dbReference type="OrthoDB" id="446173at2759"/>
<dbReference type="InterPro" id="IPR000884">
    <property type="entry name" value="TSP1_rpt"/>
</dbReference>
<gene>
    <name evidence="7" type="ORF">CAPTEDRAFT_180911</name>
</gene>
<name>R7UG58_CAPTE</name>
<dbReference type="PANTHER" id="PTHR22906">
    <property type="entry name" value="PROPERDIN"/>
    <property type="match status" value="1"/>
</dbReference>
<dbReference type="PANTHER" id="PTHR22906:SF43">
    <property type="entry name" value="PROPERDIN"/>
    <property type="match status" value="1"/>
</dbReference>
<dbReference type="STRING" id="283909.R7UG58"/>
<dbReference type="Pfam" id="PF00090">
    <property type="entry name" value="TSP_1"/>
    <property type="match status" value="10"/>
</dbReference>
<evidence type="ECO:0000256" key="4">
    <source>
        <dbReference type="ARBA" id="ARBA00022737"/>
    </source>
</evidence>
<evidence type="ECO:0000313" key="9">
    <source>
        <dbReference type="Proteomes" id="UP000014760"/>
    </source>
</evidence>
<feature type="region of interest" description="Disordered" evidence="6">
    <location>
        <begin position="436"/>
        <end position="456"/>
    </location>
</feature>
<dbReference type="EMBL" id="AMQN01007925">
    <property type="status" value="NOT_ANNOTATED_CDS"/>
    <property type="molecule type" value="Genomic_DNA"/>
</dbReference>
<dbReference type="InterPro" id="IPR036383">
    <property type="entry name" value="TSP1_rpt_sf"/>
</dbReference>
<protein>
    <recommendedName>
        <fullName evidence="10">Hemicentin-1</fullName>
    </recommendedName>
</protein>
<dbReference type="SUPFAM" id="SSF82895">
    <property type="entry name" value="TSP-1 type 1 repeat"/>
    <property type="match status" value="10"/>
</dbReference>
<reference evidence="7 9" key="2">
    <citation type="journal article" date="2013" name="Nature">
        <title>Insights into bilaterian evolution from three spiralian genomes.</title>
        <authorList>
            <person name="Simakov O."/>
            <person name="Marletaz F."/>
            <person name="Cho S.J."/>
            <person name="Edsinger-Gonzales E."/>
            <person name="Havlak P."/>
            <person name="Hellsten U."/>
            <person name="Kuo D.H."/>
            <person name="Larsson T."/>
            <person name="Lv J."/>
            <person name="Arendt D."/>
            <person name="Savage R."/>
            <person name="Osoegawa K."/>
            <person name="de Jong P."/>
            <person name="Grimwood J."/>
            <person name="Chapman J.A."/>
            <person name="Shapiro H."/>
            <person name="Aerts A."/>
            <person name="Otillar R.P."/>
            <person name="Terry A.Y."/>
            <person name="Boore J.L."/>
            <person name="Grigoriev I.V."/>
            <person name="Lindberg D.R."/>
            <person name="Seaver E.C."/>
            <person name="Weisblat D.A."/>
            <person name="Putnam N.H."/>
            <person name="Rokhsar D.S."/>
        </authorList>
    </citation>
    <scope>NUCLEOTIDE SEQUENCE</scope>
    <source>
        <strain evidence="7 9">I ESC-2004</strain>
    </source>
</reference>
<dbReference type="FunFam" id="2.20.100.10:FF:000080">
    <property type="entry name" value="SCO-spondin"/>
    <property type="match status" value="1"/>
</dbReference>
<dbReference type="Proteomes" id="UP000014760">
    <property type="component" value="Unassembled WGS sequence"/>
</dbReference>
<evidence type="ECO:0000256" key="1">
    <source>
        <dbReference type="ARBA" id="ARBA00004613"/>
    </source>
</evidence>
<dbReference type="EMBL" id="KB301731">
    <property type="protein sequence ID" value="ELU05195.1"/>
    <property type="molecule type" value="Genomic_DNA"/>
</dbReference>
<accession>R7UG58</accession>
<reference evidence="8" key="3">
    <citation type="submission" date="2015-06" db="UniProtKB">
        <authorList>
            <consortium name="EnsemblMetazoa"/>
        </authorList>
    </citation>
    <scope>IDENTIFICATION</scope>
</reference>
<evidence type="ECO:0000256" key="5">
    <source>
        <dbReference type="ARBA" id="ARBA00023157"/>
    </source>
</evidence>
<dbReference type="HOGENOM" id="CLU_020109_0_0_1"/>
<keyword evidence="5" id="KW-1015">Disulfide bond</keyword>
<dbReference type="InterPro" id="IPR052065">
    <property type="entry name" value="Compl_asym_regulator"/>
</dbReference>
<comment type="subcellular location">
    <subcellularLocation>
        <location evidence="1">Secreted</location>
    </subcellularLocation>
</comment>
<dbReference type="PRINTS" id="PR01705">
    <property type="entry name" value="TSP1REPEAT"/>
</dbReference>
<dbReference type="FunFam" id="2.20.100.10:FF:000007">
    <property type="entry name" value="Thrombospondin 1"/>
    <property type="match status" value="1"/>
</dbReference>
<keyword evidence="3" id="KW-0732">Signal</keyword>